<accession>A0AA37NJ26</accession>
<keyword evidence="2" id="KW-0378">Hydrolase</keyword>
<name>A0AA37NJ26_9FIRM</name>
<dbReference type="RefSeq" id="WP_118042078.1">
    <property type="nucleotide sequence ID" value="NZ_BQNJ01000001.1"/>
</dbReference>
<evidence type="ECO:0000259" key="1">
    <source>
        <dbReference type="Pfam" id="PF20434"/>
    </source>
</evidence>
<protein>
    <submittedName>
        <fullName evidence="2">Alpha/beta hydrolase</fullName>
    </submittedName>
</protein>
<reference evidence="2" key="1">
    <citation type="submission" date="2022-01" db="EMBL/GenBank/DDBJ databases">
        <title>Novel bile acid biosynthetic pathways are enriched in the microbiome of centenarians.</title>
        <authorList>
            <person name="Sato Y."/>
            <person name="Atarashi K."/>
            <person name="Plichta R.D."/>
            <person name="Arai Y."/>
            <person name="Sasajima S."/>
            <person name="Kearney M.S."/>
            <person name="Suda W."/>
            <person name="Takeshita K."/>
            <person name="Sasaki T."/>
            <person name="Okamoto S."/>
            <person name="Skelly N.A."/>
            <person name="Okamura Y."/>
            <person name="Vlamakis H."/>
            <person name="Li Y."/>
            <person name="Tanoue T."/>
            <person name="Takei H."/>
            <person name="Nittono H."/>
            <person name="Narushima S."/>
            <person name="Irie J."/>
            <person name="Itoh H."/>
            <person name="Moriya K."/>
            <person name="Sugiura Y."/>
            <person name="Suematsu M."/>
            <person name="Moritoki N."/>
            <person name="Shibata S."/>
            <person name="Littman R.D."/>
            <person name="Fischbach A.M."/>
            <person name="Uwamino Y."/>
            <person name="Inoue T."/>
            <person name="Honda A."/>
            <person name="Hattori M."/>
            <person name="Murai T."/>
            <person name="Xavier J.R."/>
            <person name="Hirose N."/>
            <person name="Honda K."/>
        </authorList>
    </citation>
    <scope>NUCLEOTIDE SEQUENCE</scope>
    <source>
        <strain evidence="2">CE91-St55</strain>
    </source>
</reference>
<dbReference type="InterPro" id="IPR048124">
    <property type="entry name" value="Tannase_B"/>
</dbReference>
<evidence type="ECO:0000313" key="2">
    <source>
        <dbReference type="EMBL" id="GKG99886.1"/>
    </source>
</evidence>
<evidence type="ECO:0000313" key="3">
    <source>
        <dbReference type="Proteomes" id="UP001055091"/>
    </source>
</evidence>
<dbReference type="SUPFAM" id="SSF53474">
    <property type="entry name" value="alpha/beta-Hydrolases"/>
    <property type="match status" value="1"/>
</dbReference>
<sequence>MSISLKFHEENYTIREISILDKHIKYRAFENIVYAGKPVDREHQSLSIFVPEWYYEEADGKEQLKKVPVFFPNTVGGYMPGLPEPPGPNRSGEPNASFYAILNGYVVVSPGARGRGLKDEKGAFIGNAPACIVDLKAAIRYLKHNRDQIPGDVDKIISNGTSAGGALSALLGTTGNHPDYEPYLEEIGAAEETDDVYAASCYCPITNLEHADMAYEWEFCGFDDYYWGEKSGVMSEEQKKLSAMEKLLFPSYLNSLKLVGDSGRQLTLKEDGNGSFKEYIAEYVLKSADRAAECGTDLEVLTWLTMENGRPVGLDWDSFIKYRTRMKTAPAFDDVHLATPENELFGSSDTERRHFTSFSLKHSAVSGKMADEVQIRQMNPMNYIQDPIAKKAKYFRIRHGAADRDTSLAISAILTAGLRNEGLLVDYHLPWGVPHAGDYDLEELFNWIKTVCKK</sequence>
<dbReference type="InterPro" id="IPR029058">
    <property type="entry name" value="AB_hydrolase_fold"/>
</dbReference>
<dbReference type="Proteomes" id="UP001055091">
    <property type="component" value="Unassembled WGS sequence"/>
</dbReference>
<dbReference type="NCBIfam" id="NF041556">
    <property type="entry name" value="tannase_B"/>
    <property type="match status" value="1"/>
</dbReference>
<dbReference type="GO" id="GO:0016787">
    <property type="term" value="F:hydrolase activity"/>
    <property type="evidence" value="ECO:0007669"/>
    <property type="project" value="UniProtKB-KW"/>
</dbReference>
<dbReference type="Gene3D" id="3.40.50.1820">
    <property type="entry name" value="alpha/beta hydrolase"/>
    <property type="match status" value="1"/>
</dbReference>
<feature type="domain" description="BD-FAE-like" evidence="1">
    <location>
        <begin position="127"/>
        <end position="192"/>
    </location>
</feature>
<proteinExistence type="predicted"/>
<comment type="caution">
    <text evidence="2">The sequence shown here is derived from an EMBL/GenBank/DDBJ whole genome shotgun (WGS) entry which is preliminary data.</text>
</comment>
<dbReference type="AlphaFoldDB" id="A0AA37NJ26"/>
<organism evidence="2 3">
    <name type="scientific">Hungatella hathewayi</name>
    <dbReference type="NCBI Taxonomy" id="154046"/>
    <lineage>
        <taxon>Bacteria</taxon>
        <taxon>Bacillati</taxon>
        <taxon>Bacillota</taxon>
        <taxon>Clostridia</taxon>
        <taxon>Lachnospirales</taxon>
        <taxon>Lachnospiraceae</taxon>
        <taxon>Hungatella</taxon>
    </lineage>
</organism>
<dbReference type="Pfam" id="PF20434">
    <property type="entry name" value="BD-FAE"/>
    <property type="match status" value="1"/>
</dbReference>
<dbReference type="InterPro" id="IPR049492">
    <property type="entry name" value="BD-FAE-like_dom"/>
</dbReference>
<dbReference type="EMBL" id="BQNJ01000001">
    <property type="protein sequence ID" value="GKG99886.1"/>
    <property type="molecule type" value="Genomic_DNA"/>
</dbReference>
<gene>
    <name evidence="2" type="ORF">CE91St55_18680</name>
</gene>